<gene>
    <name evidence="2" type="ORF">NCTC10717_00060</name>
</gene>
<evidence type="ECO:0000313" key="2">
    <source>
        <dbReference type="EMBL" id="SUO90273.1"/>
    </source>
</evidence>
<feature type="signal peptide" evidence="1">
    <location>
        <begin position="1"/>
        <end position="24"/>
    </location>
</feature>
<dbReference type="Proteomes" id="UP000254575">
    <property type="component" value="Unassembled WGS sequence"/>
</dbReference>
<proteinExistence type="predicted"/>
<dbReference type="RefSeq" id="WP_115217396.1">
    <property type="nucleotide sequence ID" value="NZ_UHIA01000002.1"/>
</dbReference>
<evidence type="ECO:0000313" key="3">
    <source>
        <dbReference type="Proteomes" id="UP000254575"/>
    </source>
</evidence>
<feature type="chain" id="PRO_5016855281" evidence="1">
    <location>
        <begin position="25"/>
        <end position="435"/>
    </location>
</feature>
<organism evidence="2 3">
    <name type="scientific">Suttonella indologenes</name>
    <dbReference type="NCBI Taxonomy" id="13276"/>
    <lineage>
        <taxon>Bacteria</taxon>
        <taxon>Pseudomonadati</taxon>
        <taxon>Pseudomonadota</taxon>
        <taxon>Gammaproteobacteria</taxon>
        <taxon>Cardiobacteriales</taxon>
        <taxon>Cardiobacteriaceae</taxon>
        <taxon>Suttonella</taxon>
    </lineage>
</organism>
<dbReference type="OrthoDB" id="7061588at2"/>
<reference evidence="2 3" key="1">
    <citation type="submission" date="2018-06" db="EMBL/GenBank/DDBJ databases">
        <authorList>
            <consortium name="Pathogen Informatics"/>
            <person name="Doyle S."/>
        </authorList>
    </citation>
    <scope>NUCLEOTIDE SEQUENCE [LARGE SCALE GENOMIC DNA]</scope>
    <source>
        <strain evidence="2 3">NCTC10717</strain>
    </source>
</reference>
<dbReference type="EMBL" id="UHIA01000002">
    <property type="protein sequence ID" value="SUO90273.1"/>
    <property type="molecule type" value="Genomic_DNA"/>
</dbReference>
<sequence length="435" mass="49295">MIIRKPLYIAIVSVCFTLPLNLSAQQASSSAPNYRAVDVPGGDAGRYYQSGAAGDLDNIAPSSFSQRFSVGIRPRVGISNSCGNLNFYQNIEAELKNLQYKLKNTIKNAQAALMTSVSGAISSFMQYQLMKINPTLGQLTTKQLDEYIELFNINVRSCRDYEKDVANGKNPLGEIIQIAVGEQWKLGIGMHMEGKASLEEIEDEIMEEARKNGVIMPDGKSYGGNGQEAINMVKSLVVAGMNLNLARTDKDAWNKDFTINDNTLRQHPILTEFPNADSLYRFAEDIYGALETRIGSDLANQEEVIKSVPGRGYEVKYTEYRDEFLKDLKSYESRTLTREEFERKTRHIIPPVEMDELRRLPPYQKAVELESRAQQYAINRMRNNLIYLKQAIKTGMYAPDLQLSGMKGPMEESYKVLYYRILDDIREIGQRAYQF</sequence>
<keyword evidence="1" id="KW-0732">Signal</keyword>
<protein>
    <submittedName>
        <fullName evidence="2">Integrating conjugative element protein, PFL_4711 family</fullName>
    </submittedName>
</protein>
<keyword evidence="3" id="KW-1185">Reference proteome</keyword>
<accession>A0A380MLR2</accession>
<evidence type="ECO:0000256" key="1">
    <source>
        <dbReference type="SAM" id="SignalP"/>
    </source>
</evidence>
<dbReference type="AlphaFoldDB" id="A0A380MLR2"/>
<name>A0A380MLR2_9GAMM</name>